<gene>
    <name evidence="2" type="ORF">ABNN70_13940</name>
</gene>
<reference evidence="2" key="1">
    <citation type="submission" date="2024-06" db="EMBL/GenBank/DDBJ databases">
        <authorList>
            <person name="Fan A."/>
            <person name="Zhang F.Y."/>
            <person name="Zhang L."/>
        </authorList>
    </citation>
    <scope>NUCLEOTIDE SEQUENCE</scope>
    <source>
        <strain evidence="2">Y61</strain>
    </source>
</reference>
<dbReference type="AlphaFoldDB" id="A0AAU8IEA8"/>
<feature type="compositionally biased region" description="Basic and acidic residues" evidence="1">
    <location>
        <begin position="44"/>
        <end position="56"/>
    </location>
</feature>
<protein>
    <submittedName>
        <fullName evidence="2">Uncharacterized protein</fullName>
    </submittedName>
</protein>
<feature type="region of interest" description="Disordered" evidence="1">
    <location>
        <begin position="1"/>
        <end position="56"/>
    </location>
</feature>
<organism evidence="2">
    <name type="scientific">Sporolactobacillus sp. Y61</name>
    <dbReference type="NCBI Taxonomy" id="3160863"/>
    <lineage>
        <taxon>Bacteria</taxon>
        <taxon>Bacillati</taxon>
        <taxon>Bacillota</taxon>
        <taxon>Bacilli</taxon>
        <taxon>Bacillales</taxon>
        <taxon>Sporolactobacillaceae</taxon>
        <taxon>Sporolactobacillus</taxon>
    </lineage>
</organism>
<accession>A0AAU8IEA8</accession>
<evidence type="ECO:0000313" key="2">
    <source>
        <dbReference type="EMBL" id="XCJ16724.1"/>
    </source>
</evidence>
<feature type="compositionally biased region" description="Polar residues" evidence="1">
    <location>
        <begin position="1"/>
        <end position="10"/>
    </location>
</feature>
<name>A0AAU8IEA8_9BACL</name>
<feature type="compositionally biased region" description="Basic and acidic residues" evidence="1">
    <location>
        <begin position="16"/>
        <end position="26"/>
    </location>
</feature>
<dbReference type="EMBL" id="CP159510">
    <property type="protein sequence ID" value="XCJ16724.1"/>
    <property type="molecule type" value="Genomic_DNA"/>
</dbReference>
<dbReference type="RefSeq" id="WP_353948130.1">
    <property type="nucleotide sequence ID" value="NZ_CP159510.1"/>
</dbReference>
<sequence length="56" mass="6037">MNHGTSNGTFQVKHALRPDSGKRETELFSGGRFSSRTASTAAHSDGESDTLRDAEK</sequence>
<evidence type="ECO:0000256" key="1">
    <source>
        <dbReference type="SAM" id="MobiDB-lite"/>
    </source>
</evidence>
<feature type="compositionally biased region" description="Polar residues" evidence="1">
    <location>
        <begin position="32"/>
        <end position="42"/>
    </location>
</feature>
<proteinExistence type="predicted"/>